<gene>
    <name evidence="2" type="ORF">Pan265_19740</name>
</gene>
<dbReference type="OrthoDB" id="1120671at2"/>
<protein>
    <submittedName>
        <fullName evidence="2">GNAT acetyltransferase</fullName>
    </submittedName>
</protein>
<dbReference type="RefSeq" id="WP_145446292.1">
    <property type="nucleotide sequence ID" value="NZ_CP036280.1"/>
</dbReference>
<dbReference type="InterPro" id="IPR027365">
    <property type="entry name" value="GNAT_acetyltra_YdfB-like"/>
</dbReference>
<sequence length="266" mass="29954">MDRLPPDRFPEVASLFHDGCPNAAMLHATLEGRVPGIVIVDNASQPTCALLQTEYYSFTFPSHPIPPTFLNQGLNHLLNDRPVMLVWDPQHADQPPPEAQKTLERKQLTGFDISSQPHEDIQVPVGAMLSPMDSGIIPKCSWHEQLVHAMGSIERFLTYGLGVCLIKNDEILAEAYMCFWGNGQAEIGVVTHEDHRNRGFGALTARHLIELCEERGLDAYITCYTQNRTLIKLARRIGLDHQRTYQLHLYGSDLANEIDDLTRHQP</sequence>
<dbReference type="InterPro" id="IPR000182">
    <property type="entry name" value="GNAT_dom"/>
</dbReference>
<dbReference type="KEGG" id="mcad:Pan265_19740"/>
<evidence type="ECO:0000313" key="2">
    <source>
        <dbReference type="EMBL" id="QDU72112.1"/>
    </source>
</evidence>
<proteinExistence type="predicted"/>
<evidence type="ECO:0000313" key="3">
    <source>
        <dbReference type="Proteomes" id="UP000320386"/>
    </source>
</evidence>
<dbReference type="Pfam" id="PF12746">
    <property type="entry name" value="GNAT_acetyltran"/>
    <property type="match status" value="1"/>
</dbReference>
<dbReference type="Gene3D" id="3.40.630.30">
    <property type="match status" value="1"/>
</dbReference>
<organism evidence="2 3">
    <name type="scientific">Mucisphaera calidilacus</name>
    <dbReference type="NCBI Taxonomy" id="2527982"/>
    <lineage>
        <taxon>Bacteria</taxon>
        <taxon>Pseudomonadati</taxon>
        <taxon>Planctomycetota</taxon>
        <taxon>Phycisphaerae</taxon>
        <taxon>Phycisphaerales</taxon>
        <taxon>Phycisphaeraceae</taxon>
        <taxon>Mucisphaera</taxon>
    </lineage>
</organism>
<dbReference type="SUPFAM" id="SSF55729">
    <property type="entry name" value="Acyl-CoA N-acyltransferases (Nat)"/>
    <property type="match status" value="1"/>
</dbReference>
<dbReference type="CDD" id="cd04301">
    <property type="entry name" value="NAT_SF"/>
    <property type="match status" value="1"/>
</dbReference>
<reference evidence="2 3" key="1">
    <citation type="submission" date="2019-02" db="EMBL/GenBank/DDBJ databases">
        <title>Deep-cultivation of Planctomycetes and their phenomic and genomic characterization uncovers novel biology.</title>
        <authorList>
            <person name="Wiegand S."/>
            <person name="Jogler M."/>
            <person name="Boedeker C."/>
            <person name="Pinto D."/>
            <person name="Vollmers J."/>
            <person name="Rivas-Marin E."/>
            <person name="Kohn T."/>
            <person name="Peeters S.H."/>
            <person name="Heuer A."/>
            <person name="Rast P."/>
            <person name="Oberbeckmann S."/>
            <person name="Bunk B."/>
            <person name="Jeske O."/>
            <person name="Meyerdierks A."/>
            <person name="Storesund J.E."/>
            <person name="Kallscheuer N."/>
            <person name="Luecker S."/>
            <person name="Lage O.M."/>
            <person name="Pohl T."/>
            <person name="Merkel B.J."/>
            <person name="Hornburger P."/>
            <person name="Mueller R.-W."/>
            <person name="Bruemmer F."/>
            <person name="Labrenz M."/>
            <person name="Spormann A.M."/>
            <person name="Op den Camp H."/>
            <person name="Overmann J."/>
            <person name="Amann R."/>
            <person name="Jetten M.S.M."/>
            <person name="Mascher T."/>
            <person name="Medema M.H."/>
            <person name="Devos D.P."/>
            <person name="Kaster A.-K."/>
            <person name="Ovreas L."/>
            <person name="Rohde M."/>
            <person name="Galperin M.Y."/>
            <person name="Jogler C."/>
        </authorList>
    </citation>
    <scope>NUCLEOTIDE SEQUENCE [LARGE SCALE GENOMIC DNA]</scope>
    <source>
        <strain evidence="2 3">Pan265</strain>
    </source>
</reference>
<dbReference type="Proteomes" id="UP000320386">
    <property type="component" value="Chromosome"/>
</dbReference>
<keyword evidence="2" id="KW-0808">Transferase</keyword>
<evidence type="ECO:0000259" key="1">
    <source>
        <dbReference type="PROSITE" id="PS51186"/>
    </source>
</evidence>
<name>A0A518BYQ8_9BACT</name>
<dbReference type="InterPro" id="IPR016181">
    <property type="entry name" value="Acyl_CoA_acyltransferase"/>
</dbReference>
<dbReference type="EMBL" id="CP036280">
    <property type="protein sequence ID" value="QDU72112.1"/>
    <property type="molecule type" value="Genomic_DNA"/>
</dbReference>
<dbReference type="PROSITE" id="PS51186">
    <property type="entry name" value="GNAT"/>
    <property type="match status" value="1"/>
</dbReference>
<keyword evidence="3" id="KW-1185">Reference proteome</keyword>
<dbReference type="AlphaFoldDB" id="A0A518BYQ8"/>
<feature type="domain" description="N-acetyltransferase" evidence="1">
    <location>
        <begin position="127"/>
        <end position="255"/>
    </location>
</feature>
<accession>A0A518BYQ8</accession>
<dbReference type="GO" id="GO:0016747">
    <property type="term" value="F:acyltransferase activity, transferring groups other than amino-acyl groups"/>
    <property type="evidence" value="ECO:0007669"/>
    <property type="project" value="InterPro"/>
</dbReference>